<dbReference type="Gene3D" id="3.55.40.20">
    <property type="entry name" value="Iron/manganese superoxide dismutase, C-terminal domain"/>
    <property type="match status" value="1"/>
</dbReference>
<evidence type="ECO:0000256" key="4">
    <source>
        <dbReference type="ARBA" id="ARBA00023002"/>
    </source>
</evidence>
<dbReference type="PANTHER" id="PTHR42769">
    <property type="entry name" value="SUPEROXIDE DISMUTASE"/>
    <property type="match status" value="1"/>
</dbReference>
<proteinExistence type="inferred from homology"/>
<keyword evidence="3 5" id="KW-0479">Metal-binding</keyword>
<evidence type="ECO:0000256" key="6">
    <source>
        <dbReference type="RuleBase" id="RU000414"/>
    </source>
</evidence>
<protein>
    <recommendedName>
        <fullName evidence="2 6">Superoxide dismutase</fullName>
        <ecNumber evidence="2 6">1.15.1.1</ecNumber>
    </recommendedName>
</protein>
<dbReference type="InterPro" id="IPR036314">
    <property type="entry name" value="SOD_C_sf"/>
</dbReference>
<dbReference type="GO" id="GO:0046872">
    <property type="term" value="F:metal ion binding"/>
    <property type="evidence" value="ECO:0007669"/>
    <property type="project" value="UniProtKB-KW"/>
</dbReference>
<dbReference type="Proteomes" id="UP000001542">
    <property type="component" value="Unassembled WGS sequence"/>
</dbReference>
<evidence type="ECO:0000256" key="5">
    <source>
        <dbReference type="PIRSR" id="PIRSR000349-1"/>
    </source>
</evidence>
<dbReference type="VEuPathDB" id="TrichDB:TVAG_079600"/>
<dbReference type="KEGG" id="tva:4766607"/>
<feature type="binding site" evidence="5">
    <location>
        <position position="73"/>
    </location>
    <ligand>
        <name>Mn(2+)</name>
        <dbReference type="ChEBI" id="CHEBI:29035"/>
    </ligand>
</feature>
<keyword evidence="10" id="KW-1185">Reference proteome</keyword>
<evidence type="ECO:0000313" key="9">
    <source>
        <dbReference type="EMBL" id="EAY08700.1"/>
    </source>
</evidence>
<dbReference type="PRINTS" id="PR01703">
    <property type="entry name" value="MNSODISMTASE"/>
</dbReference>
<comment type="catalytic activity">
    <reaction evidence="6">
        <text>2 superoxide + 2 H(+) = H2O2 + O2</text>
        <dbReference type="Rhea" id="RHEA:20696"/>
        <dbReference type="ChEBI" id="CHEBI:15378"/>
        <dbReference type="ChEBI" id="CHEBI:15379"/>
        <dbReference type="ChEBI" id="CHEBI:16240"/>
        <dbReference type="ChEBI" id="CHEBI:18421"/>
        <dbReference type="EC" id="1.15.1.1"/>
    </reaction>
</comment>
<dbReference type="RefSeq" id="XP_001320923.1">
    <property type="nucleotide sequence ID" value="XM_001320888.1"/>
</dbReference>
<dbReference type="EC" id="1.15.1.1" evidence="2 6"/>
<evidence type="ECO:0000313" key="10">
    <source>
        <dbReference type="Proteomes" id="UP000001542"/>
    </source>
</evidence>
<dbReference type="STRING" id="5722.A2EF90"/>
<gene>
    <name evidence="9" type="ORF">TVAG_079600</name>
</gene>
<reference evidence="9" key="1">
    <citation type="submission" date="2006-10" db="EMBL/GenBank/DDBJ databases">
        <authorList>
            <person name="Amadeo P."/>
            <person name="Zhao Q."/>
            <person name="Wortman J."/>
            <person name="Fraser-Liggett C."/>
            <person name="Carlton J."/>
        </authorList>
    </citation>
    <scope>NUCLEOTIDE SEQUENCE</scope>
    <source>
        <strain evidence="9">G3</strain>
    </source>
</reference>
<feature type="domain" description="Manganese/iron superoxide dismutase C-terminal" evidence="8">
    <location>
        <begin position="88"/>
        <end position="188"/>
    </location>
</feature>
<name>A2EF90_TRIV3</name>
<dbReference type="InterPro" id="IPR036324">
    <property type="entry name" value="Mn/Fe_SOD_N_sf"/>
</dbReference>
<dbReference type="FunCoup" id="A2EF90">
    <property type="interactions" value="256"/>
</dbReference>
<feature type="domain" description="Manganese/iron superoxide dismutase N-terminal" evidence="7">
    <location>
        <begin position="2"/>
        <end position="81"/>
    </location>
</feature>
<dbReference type="PANTHER" id="PTHR42769:SF3">
    <property type="entry name" value="SUPEROXIDE DISMUTASE [FE] 2, CHLOROPLASTIC"/>
    <property type="match status" value="1"/>
</dbReference>
<dbReference type="AlphaFoldDB" id="A2EF90"/>
<dbReference type="InterPro" id="IPR019832">
    <property type="entry name" value="Mn/Fe_SOD_C"/>
</dbReference>
<organism evidence="9 10">
    <name type="scientific">Trichomonas vaginalis (strain ATCC PRA-98 / G3)</name>
    <dbReference type="NCBI Taxonomy" id="412133"/>
    <lineage>
        <taxon>Eukaryota</taxon>
        <taxon>Metamonada</taxon>
        <taxon>Parabasalia</taxon>
        <taxon>Trichomonadida</taxon>
        <taxon>Trichomonadidae</taxon>
        <taxon>Trichomonas</taxon>
    </lineage>
</organism>
<sequence>MFSIVDVPFLQTGLGNFLSAHAVNIHVTKHHQAYVDTANKLVPESEFAGQTLEQIIKTSTGAIFNNCSQHFNHSFFWMCFSYNISNPSDKVLDFFSKAFGSLDKFKDTFVNKASTIFGSGWCYLVLKPDQTVEIIQYSNANNPIKDGYFPILCIDTWEHAWYIDYENRKAEYFMRFWNYVSWDFVESRLQLAKII</sequence>
<feature type="binding site" evidence="5">
    <location>
        <position position="26"/>
    </location>
    <ligand>
        <name>Mn(2+)</name>
        <dbReference type="ChEBI" id="CHEBI:29035"/>
    </ligand>
</feature>
<evidence type="ECO:0000256" key="1">
    <source>
        <dbReference type="ARBA" id="ARBA00008714"/>
    </source>
</evidence>
<evidence type="ECO:0000259" key="7">
    <source>
        <dbReference type="Pfam" id="PF00081"/>
    </source>
</evidence>
<dbReference type="GO" id="GO:0004784">
    <property type="term" value="F:superoxide dismutase activity"/>
    <property type="evidence" value="ECO:0007669"/>
    <property type="project" value="UniProtKB-EC"/>
</dbReference>
<dbReference type="SUPFAM" id="SSF46609">
    <property type="entry name" value="Fe,Mn superoxide dismutase (SOD), N-terminal domain"/>
    <property type="match status" value="1"/>
</dbReference>
<evidence type="ECO:0000259" key="8">
    <source>
        <dbReference type="Pfam" id="PF02777"/>
    </source>
</evidence>
<dbReference type="OrthoDB" id="239262at2759"/>
<dbReference type="InterPro" id="IPR019831">
    <property type="entry name" value="Mn/Fe_SOD_N"/>
</dbReference>
<dbReference type="eggNOG" id="KOG0876">
    <property type="taxonomic scope" value="Eukaryota"/>
</dbReference>
<dbReference type="EMBL" id="DS113373">
    <property type="protein sequence ID" value="EAY08700.1"/>
    <property type="molecule type" value="Genomic_DNA"/>
</dbReference>
<comment type="similarity">
    <text evidence="1 6">Belongs to the iron/manganese superoxide dismutase family.</text>
</comment>
<dbReference type="PIRSF" id="PIRSF000349">
    <property type="entry name" value="SODismutase"/>
    <property type="match status" value="1"/>
</dbReference>
<accession>A2EF90</accession>
<evidence type="ECO:0000256" key="2">
    <source>
        <dbReference type="ARBA" id="ARBA00012682"/>
    </source>
</evidence>
<feature type="binding site" evidence="5">
    <location>
        <position position="159"/>
    </location>
    <ligand>
        <name>Mn(2+)</name>
        <dbReference type="ChEBI" id="CHEBI:29035"/>
    </ligand>
</feature>
<dbReference type="Pfam" id="PF00081">
    <property type="entry name" value="Sod_Fe_N"/>
    <property type="match status" value="1"/>
</dbReference>
<dbReference type="OMA" id="FDHGTCP"/>
<feature type="binding site" evidence="5">
    <location>
        <position position="155"/>
    </location>
    <ligand>
        <name>Mn(2+)</name>
        <dbReference type="ChEBI" id="CHEBI:29035"/>
    </ligand>
</feature>
<dbReference type="Pfam" id="PF02777">
    <property type="entry name" value="Sod_Fe_C"/>
    <property type="match status" value="1"/>
</dbReference>
<dbReference type="SMR" id="A2EF90"/>
<keyword evidence="4 6" id="KW-0560">Oxidoreductase</keyword>
<evidence type="ECO:0000256" key="3">
    <source>
        <dbReference type="ARBA" id="ARBA00022723"/>
    </source>
</evidence>
<dbReference type="VEuPathDB" id="TrichDB:TVAGG3_1030470"/>
<reference evidence="9" key="2">
    <citation type="journal article" date="2007" name="Science">
        <title>Draft genome sequence of the sexually transmitted pathogen Trichomonas vaginalis.</title>
        <authorList>
            <person name="Carlton J.M."/>
            <person name="Hirt R.P."/>
            <person name="Silva J.C."/>
            <person name="Delcher A.L."/>
            <person name="Schatz M."/>
            <person name="Zhao Q."/>
            <person name="Wortman J.R."/>
            <person name="Bidwell S.L."/>
            <person name="Alsmark U.C.M."/>
            <person name="Besteiro S."/>
            <person name="Sicheritz-Ponten T."/>
            <person name="Noel C.J."/>
            <person name="Dacks J.B."/>
            <person name="Foster P.G."/>
            <person name="Simillion C."/>
            <person name="Van de Peer Y."/>
            <person name="Miranda-Saavedra D."/>
            <person name="Barton G.J."/>
            <person name="Westrop G.D."/>
            <person name="Mueller S."/>
            <person name="Dessi D."/>
            <person name="Fiori P.L."/>
            <person name="Ren Q."/>
            <person name="Paulsen I."/>
            <person name="Zhang H."/>
            <person name="Bastida-Corcuera F.D."/>
            <person name="Simoes-Barbosa A."/>
            <person name="Brown M.T."/>
            <person name="Hayes R.D."/>
            <person name="Mukherjee M."/>
            <person name="Okumura C.Y."/>
            <person name="Schneider R."/>
            <person name="Smith A.J."/>
            <person name="Vanacova S."/>
            <person name="Villalvazo M."/>
            <person name="Haas B.J."/>
            <person name="Pertea M."/>
            <person name="Feldblyum T.V."/>
            <person name="Utterback T.R."/>
            <person name="Shu C.L."/>
            <person name="Osoegawa K."/>
            <person name="de Jong P.J."/>
            <person name="Hrdy I."/>
            <person name="Horvathova L."/>
            <person name="Zubacova Z."/>
            <person name="Dolezal P."/>
            <person name="Malik S.B."/>
            <person name="Logsdon J.M. Jr."/>
            <person name="Henze K."/>
            <person name="Gupta A."/>
            <person name="Wang C.C."/>
            <person name="Dunne R.L."/>
            <person name="Upcroft J.A."/>
            <person name="Upcroft P."/>
            <person name="White O."/>
            <person name="Salzberg S.L."/>
            <person name="Tang P."/>
            <person name="Chiu C.-H."/>
            <person name="Lee Y.-S."/>
            <person name="Embley T.M."/>
            <person name="Coombs G.H."/>
            <person name="Mottram J.C."/>
            <person name="Tachezy J."/>
            <person name="Fraser-Liggett C.M."/>
            <person name="Johnson P.J."/>
        </authorList>
    </citation>
    <scope>NUCLEOTIDE SEQUENCE [LARGE SCALE GENOMIC DNA]</scope>
    <source>
        <strain evidence="9">G3</strain>
    </source>
</reference>
<dbReference type="InParanoid" id="A2EF90"/>
<comment type="function">
    <text evidence="6">Destroys radicals which are normally produced within the cells and which are toxic to biological systems.</text>
</comment>
<dbReference type="SUPFAM" id="SSF54719">
    <property type="entry name" value="Fe,Mn superoxide dismutase (SOD), C-terminal domain"/>
    <property type="match status" value="1"/>
</dbReference>
<dbReference type="InterPro" id="IPR001189">
    <property type="entry name" value="Mn/Fe_SOD"/>
</dbReference>
<dbReference type="Gene3D" id="1.10.287.990">
    <property type="entry name" value="Fe,Mn superoxide dismutase (SOD) domain"/>
    <property type="match status" value="1"/>
</dbReference>